<feature type="compositionally biased region" description="Basic and acidic residues" evidence="6">
    <location>
        <begin position="731"/>
        <end position="750"/>
    </location>
</feature>
<feature type="compositionally biased region" description="Basic and acidic residues" evidence="6">
    <location>
        <begin position="1073"/>
        <end position="1089"/>
    </location>
</feature>
<dbReference type="Pfam" id="PF00082">
    <property type="entry name" value="Peptidase_S8"/>
    <property type="match status" value="1"/>
</dbReference>
<feature type="compositionally biased region" description="Low complexity" evidence="6">
    <location>
        <begin position="1122"/>
        <end position="1133"/>
    </location>
</feature>
<feature type="region of interest" description="Disordered" evidence="6">
    <location>
        <begin position="1309"/>
        <end position="1350"/>
    </location>
</feature>
<feature type="compositionally biased region" description="Basic and acidic residues" evidence="6">
    <location>
        <begin position="473"/>
        <end position="487"/>
    </location>
</feature>
<feature type="compositionally biased region" description="Basic and acidic residues" evidence="6">
    <location>
        <begin position="1208"/>
        <end position="1220"/>
    </location>
</feature>
<feature type="active site" description="Charge relay system" evidence="5">
    <location>
        <position position="1499"/>
    </location>
</feature>
<feature type="compositionally biased region" description="Polar residues" evidence="6">
    <location>
        <begin position="840"/>
        <end position="853"/>
    </location>
</feature>
<feature type="domain" description="Peptidase S8/S53" evidence="7">
    <location>
        <begin position="1492"/>
        <end position="1714"/>
    </location>
</feature>
<feature type="compositionally biased region" description="Basic and acidic residues" evidence="6">
    <location>
        <begin position="703"/>
        <end position="717"/>
    </location>
</feature>
<keyword evidence="4 5" id="KW-0720">Serine protease</keyword>
<dbReference type="InterPro" id="IPR023828">
    <property type="entry name" value="Peptidase_S8_Ser-AS"/>
</dbReference>
<evidence type="ECO:0000256" key="3">
    <source>
        <dbReference type="ARBA" id="ARBA00022801"/>
    </source>
</evidence>
<keyword evidence="2 5" id="KW-0645">Protease</keyword>
<feature type="compositionally biased region" description="Low complexity" evidence="6">
    <location>
        <begin position="510"/>
        <end position="519"/>
    </location>
</feature>
<feature type="compositionally biased region" description="Basic and acidic residues" evidence="6">
    <location>
        <begin position="336"/>
        <end position="444"/>
    </location>
</feature>
<dbReference type="GeneID" id="67010821"/>
<name>A0A8J2IMM0_9PLEO</name>
<reference evidence="8" key="1">
    <citation type="submission" date="2021-05" db="EMBL/GenBank/DDBJ databases">
        <authorList>
            <person name="Stam R."/>
        </authorList>
    </citation>
    <scope>NUCLEOTIDE SEQUENCE</scope>
    <source>
        <strain evidence="8">CS162</strain>
    </source>
</reference>
<dbReference type="InterPro" id="IPR011990">
    <property type="entry name" value="TPR-like_helical_dom_sf"/>
</dbReference>
<feature type="compositionally biased region" description="Polar residues" evidence="6">
    <location>
        <begin position="1188"/>
        <end position="1207"/>
    </location>
</feature>
<feature type="compositionally biased region" description="Basic and acidic residues" evidence="6">
    <location>
        <begin position="827"/>
        <end position="839"/>
    </location>
</feature>
<proteinExistence type="inferred from homology"/>
<feature type="compositionally biased region" description="Basic and acidic residues" evidence="6">
    <location>
        <begin position="564"/>
        <end position="583"/>
    </location>
</feature>
<feature type="compositionally biased region" description="Basic and acidic residues" evidence="6">
    <location>
        <begin position="650"/>
        <end position="689"/>
    </location>
</feature>
<feature type="compositionally biased region" description="Polar residues" evidence="6">
    <location>
        <begin position="1222"/>
        <end position="1233"/>
    </location>
</feature>
<feature type="active site" description="Charge relay system" evidence="5">
    <location>
        <position position="1539"/>
    </location>
</feature>
<dbReference type="PROSITE" id="PS00138">
    <property type="entry name" value="SUBTILASE_SER"/>
    <property type="match status" value="1"/>
</dbReference>
<dbReference type="SUPFAM" id="SSF48452">
    <property type="entry name" value="TPR-like"/>
    <property type="match status" value="1"/>
</dbReference>
<dbReference type="Gene3D" id="3.40.50.200">
    <property type="entry name" value="Peptidase S8/S53 domain"/>
    <property type="match status" value="1"/>
</dbReference>
<evidence type="ECO:0000256" key="4">
    <source>
        <dbReference type="ARBA" id="ARBA00022825"/>
    </source>
</evidence>
<evidence type="ECO:0000256" key="2">
    <source>
        <dbReference type="ARBA" id="ARBA00022670"/>
    </source>
</evidence>
<feature type="region of interest" description="Disordered" evidence="6">
    <location>
        <begin position="330"/>
        <end position="1145"/>
    </location>
</feature>
<dbReference type="InterPro" id="IPR000209">
    <property type="entry name" value="Peptidase_S8/S53_dom"/>
</dbReference>
<dbReference type="InterPro" id="IPR036852">
    <property type="entry name" value="Peptidase_S8/S53_dom_sf"/>
</dbReference>
<feature type="compositionally biased region" description="Basic and acidic residues" evidence="6">
    <location>
        <begin position="1042"/>
        <end position="1064"/>
    </location>
</feature>
<feature type="compositionally biased region" description="Basic and acidic residues" evidence="6">
    <location>
        <begin position="609"/>
        <end position="630"/>
    </location>
</feature>
<dbReference type="CDD" id="cd00306">
    <property type="entry name" value="Peptidases_S8_S53"/>
    <property type="match status" value="1"/>
</dbReference>
<evidence type="ECO:0000259" key="7">
    <source>
        <dbReference type="Pfam" id="PF00082"/>
    </source>
</evidence>
<dbReference type="GO" id="GO:0006508">
    <property type="term" value="P:proteolysis"/>
    <property type="evidence" value="ECO:0007669"/>
    <property type="project" value="UniProtKB-KW"/>
</dbReference>
<feature type="compositionally biased region" description="Low complexity" evidence="6">
    <location>
        <begin position="490"/>
        <end position="501"/>
    </location>
</feature>
<feature type="compositionally biased region" description="Basic and acidic residues" evidence="6">
    <location>
        <begin position="520"/>
        <end position="531"/>
    </location>
</feature>
<evidence type="ECO:0000256" key="1">
    <source>
        <dbReference type="ARBA" id="ARBA00011073"/>
    </source>
</evidence>
<feature type="compositionally biased region" description="Polar residues" evidence="6">
    <location>
        <begin position="718"/>
        <end position="727"/>
    </location>
</feature>
<dbReference type="InterPro" id="IPR015500">
    <property type="entry name" value="Peptidase_S8_subtilisin-rel"/>
</dbReference>
<feature type="compositionally biased region" description="Polar residues" evidence="6">
    <location>
        <begin position="550"/>
        <end position="559"/>
    </location>
</feature>
<evidence type="ECO:0000256" key="6">
    <source>
        <dbReference type="SAM" id="MobiDB-lite"/>
    </source>
</evidence>
<feature type="active site" description="Charge relay system" evidence="5">
    <location>
        <position position="1697"/>
    </location>
</feature>
<dbReference type="PRINTS" id="PR00723">
    <property type="entry name" value="SUBTILISIN"/>
</dbReference>
<dbReference type="SUPFAM" id="SSF52743">
    <property type="entry name" value="Subtilisin-like"/>
    <property type="match status" value="1"/>
</dbReference>
<dbReference type="EMBL" id="CAJRGZ010000029">
    <property type="protein sequence ID" value="CAG5183553.1"/>
    <property type="molecule type" value="Genomic_DNA"/>
</dbReference>
<organism evidence="8 9">
    <name type="scientific">Alternaria atra</name>
    <dbReference type="NCBI Taxonomy" id="119953"/>
    <lineage>
        <taxon>Eukaryota</taxon>
        <taxon>Fungi</taxon>
        <taxon>Dikarya</taxon>
        <taxon>Ascomycota</taxon>
        <taxon>Pezizomycotina</taxon>
        <taxon>Dothideomycetes</taxon>
        <taxon>Pleosporomycetidae</taxon>
        <taxon>Pleosporales</taxon>
        <taxon>Pleosporineae</taxon>
        <taxon>Pleosporaceae</taxon>
        <taxon>Alternaria</taxon>
        <taxon>Alternaria sect. Ulocladioides</taxon>
    </lineage>
</organism>
<dbReference type="Proteomes" id="UP000676310">
    <property type="component" value="Unassembled WGS sequence"/>
</dbReference>
<keyword evidence="9" id="KW-1185">Reference proteome</keyword>
<comment type="similarity">
    <text evidence="1 5">Belongs to the peptidase S8 family.</text>
</comment>
<dbReference type="PANTHER" id="PTHR43806:SF11">
    <property type="entry name" value="CEREVISIN-RELATED"/>
    <property type="match status" value="1"/>
</dbReference>
<dbReference type="GO" id="GO:0004252">
    <property type="term" value="F:serine-type endopeptidase activity"/>
    <property type="evidence" value="ECO:0007669"/>
    <property type="project" value="UniProtKB-UniRule"/>
</dbReference>
<dbReference type="InterPro" id="IPR050131">
    <property type="entry name" value="Peptidase_S8_subtilisin-like"/>
</dbReference>
<dbReference type="RefSeq" id="XP_043174211.1">
    <property type="nucleotide sequence ID" value="XM_043318276.1"/>
</dbReference>
<protein>
    <recommendedName>
        <fullName evidence="7">Peptidase S8/S53 domain-containing protein</fullName>
    </recommendedName>
</protein>
<feature type="compositionally biased region" description="Polar residues" evidence="6">
    <location>
        <begin position="795"/>
        <end position="804"/>
    </location>
</feature>
<evidence type="ECO:0000256" key="5">
    <source>
        <dbReference type="PROSITE-ProRule" id="PRU01240"/>
    </source>
</evidence>
<keyword evidence="3 5" id="KW-0378">Hydrolase</keyword>
<sequence length="1816" mass="203695">MTLDAQIEQLIAEAEGLEIKAENGDQALYSGAIRAWEEATLIAENHYGNSSVETLNLRECLADSLRNAKDFPKAIMCELKNEQWTLENYKQCQSPSREISALARDAKERHLNAQRRLARTYLESKQYPEAIRWFRAVVNDRNIPRSAEQRCKDRVDLASALYTSGRDQDIIRDIMEAIDLNIETLGRADASLGKDHIESVNIRYNLGRELYGLKKYGDALEKFREVVEILQLKDCKARSAPKYQDYLEDAEFSLKNCKTKIARQEKARRRIASEKEEELKIQKAEQKRAQEAVAQQEEVARYVRLRIAEEEKRKQDEDAKKQTRAREMIVQQEEEEAKKVRARLAKEEKREQEESARRSAAEEALRVQKEEAKRIQMREEKEERRKQKELAKQSAEKKRTGEEEVIRRIETLEPEKKKRNDGDRKGLAVQKQVEEQSKIHREVVSTEIQGRGQEVDKQKVTRKNNRSSGGQDTKSENSSRRQSDVGKETSSPPDSSRASPRSSKRTLNGTTRSSSNVDSVSDRPRTKETSKDSSAQSPKTEPPTHRRSASAVSQSSGFTGSKLGEADRRDSTSDRLRGKDLSKRSLATESKNEPPTRPRSASAIIHSSGHTEERPKEFERRSSSRSEVVDRCQSATPDKGRRPPSAVSRYSDRTGKKVIELERVSSTRRDKARTTSLDRKGEGKTEAKKAQAPSKPEGAVVIQDKKRERGDDKEKAGSDSSTAWRPQTSDDSARASRRGSVDAERRDSDSLKTPVGRSKRRSEQPSPTSEPNERQDSEPKVTSNRARPRDERVSRTVSAPSITVTEPAPSRHAAKRKQDQEQPIVDVEARIKTERERPRSSQSNYEVASSTSDTARKQKSRSASTGSRKAEEKRREQDEDAKKPAQAGEMITQQEGKEAKKILERQDKEEERQQEEAAEEARRKQEIEAKRIHVREAREKRRKEKELAEQAAEAVRRTEASKVEKNRRNDEAQKQVGEPSKKCLEVENTETQQHNQGASKQTATGPLDDEPTQDHANVGRATRQKLEEEPSSKTRSNTPKKQPRESLPRKDQKEEHPKAEDENLNKTLVDTFETQRQRNPTRKDKKEELTNAISSTVNQRTLPESIGAQPGTIDKISIPVDSAKASPKLSSSADQVTKEQVSEQIPYEKLVSSTSILPSTAVAVKGESSSPLTSAEMRLEKSTAPEGIQNNVPEAYSTQELGDTSTAIKDRITMPEDERCAQTVSSANTTHTESSAKTEDPDEPQLPRFVSQAPVLTAHSESVAEPSVRIDDVPAKERIVSTSMSWLGKQGRQFVELLTAIPTSKPTLEENPEYNFSQTDKVESSQQSSIAPKMVPELSASVEKPEEDNNRLKSKISVETQSQNHMRSESVPTIRTETFKAAAKESPVPGGWHHDFDEPGPVRSLRKVRSNDQLGKGDLPVLQTEDAKHKRASSVSAMERSISDMGSAPIKNWSDQDAIIADEWFENLRKHAHGLLDTYENDCYKAKKTERRVKIAVLDSGVARSPARGPVPSLMKGPRVKLGKQLDPSLPWNYDSKGHGTHAVGVILTVCPYADVYVYRVCEGNEPINRTYVADSITDAVEKKKVDIISMSFGWEENSDHRLRAAIERARASNVLLFAASSNDGIRTRAGMAYPARALEVIAVDAADVHGNSSKFNPPQTRDKARFTALGEAVRSTYPMHLPSEDEPGWKRMVGTSCATPIAAGIAGLVLEFARQRPLCFEPSIEAYLKSVEGMRLILTKCLSLKYSDSSPFNLLDPTILFRRTENSDDGGGLSNFMSPRLKAANNIVTRLQEEYSRDIGTQMSEELGKVWVGGA</sequence>
<feature type="compositionally biased region" description="Basic and acidic residues" evidence="6">
    <location>
        <begin position="868"/>
        <end position="883"/>
    </location>
</feature>
<gene>
    <name evidence="8" type="ORF">ALTATR162_LOCUS10638</name>
</gene>
<accession>A0A8J2IMM0</accession>
<feature type="compositionally biased region" description="Polar residues" evidence="6">
    <location>
        <begin position="1314"/>
        <end position="1330"/>
    </location>
</feature>
<feature type="compositionally biased region" description="Basic and acidic residues" evidence="6">
    <location>
        <begin position="895"/>
        <end position="985"/>
    </location>
</feature>
<dbReference type="PROSITE" id="PS51892">
    <property type="entry name" value="SUBTILASE"/>
    <property type="match status" value="1"/>
</dbReference>
<dbReference type="Gene3D" id="1.25.40.10">
    <property type="entry name" value="Tetratricopeptide repeat domain"/>
    <property type="match status" value="1"/>
</dbReference>
<dbReference type="PANTHER" id="PTHR43806">
    <property type="entry name" value="PEPTIDASE S8"/>
    <property type="match status" value="1"/>
</dbReference>
<comment type="caution">
    <text evidence="8">The sequence shown here is derived from an EMBL/GenBank/DDBJ whole genome shotgun (WGS) entry which is preliminary data.</text>
</comment>
<feature type="compositionally biased region" description="Polar residues" evidence="6">
    <location>
        <begin position="989"/>
        <end position="1004"/>
    </location>
</feature>
<feature type="compositionally biased region" description="Polar residues" evidence="6">
    <location>
        <begin position="1091"/>
        <end position="1102"/>
    </location>
</feature>
<evidence type="ECO:0000313" key="8">
    <source>
        <dbReference type="EMBL" id="CAG5183553.1"/>
    </source>
</evidence>
<feature type="region of interest" description="Disordered" evidence="6">
    <location>
        <begin position="1163"/>
        <end position="1248"/>
    </location>
</feature>
<dbReference type="OrthoDB" id="3679130at2759"/>
<evidence type="ECO:0000313" key="9">
    <source>
        <dbReference type="Proteomes" id="UP000676310"/>
    </source>
</evidence>